<feature type="chain" id="PRO_5002899756" evidence="1">
    <location>
        <begin position="27"/>
        <end position="151"/>
    </location>
</feature>
<evidence type="ECO:0000256" key="1">
    <source>
        <dbReference type="SAM" id="SignalP"/>
    </source>
</evidence>
<dbReference type="EMBL" id="GG663368">
    <property type="protein sequence ID" value="EEH06608.1"/>
    <property type="molecule type" value="Genomic_DNA"/>
</dbReference>
<dbReference type="HOGENOM" id="CLU_1730904_0_0_1"/>
<proteinExistence type="predicted"/>
<protein>
    <submittedName>
        <fullName evidence="2">Uncharacterized protein</fullName>
    </submittedName>
</protein>
<dbReference type="InParanoid" id="C0NNU8"/>
<organism evidence="2 3">
    <name type="scientific">Ajellomyces capsulatus (strain G186AR / H82 / ATCC MYA-2454 / RMSCC 2432)</name>
    <name type="common">Darling's disease fungus</name>
    <name type="synonym">Histoplasma capsulatum</name>
    <dbReference type="NCBI Taxonomy" id="447093"/>
    <lineage>
        <taxon>Eukaryota</taxon>
        <taxon>Fungi</taxon>
        <taxon>Dikarya</taxon>
        <taxon>Ascomycota</taxon>
        <taxon>Pezizomycotina</taxon>
        <taxon>Eurotiomycetes</taxon>
        <taxon>Eurotiomycetidae</taxon>
        <taxon>Onygenales</taxon>
        <taxon>Ajellomycetaceae</taxon>
        <taxon>Histoplasma</taxon>
    </lineage>
</organism>
<evidence type="ECO:0000313" key="2">
    <source>
        <dbReference type="EMBL" id="EEH06608.1"/>
    </source>
</evidence>
<dbReference type="AlphaFoldDB" id="C0NNU8"/>
<dbReference type="RefSeq" id="XP_045287089.1">
    <property type="nucleotide sequence ID" value="XM_045431877.1"/>
</dbReference>
<name>C0NNU8_AJECG</name>
<dbReference type="GeneID" id="69037844"/>
<dbReference type="Proteomes" id="UP000001631">
    <property type="component" value="Unassembled WGS sequence"/>
</dbReference>
<keyword evidence="1" id="KW-0732">Signal</keyword>
<gene>
    <name evidence="2" type="ORF">HCBG_04828</name>
</gene>
<keyword evidence="3" id="KW-1185">Reference proteome</keyword>
<reference evidence="2" key="1">
    <citation type="submission" date="2009-02" db="EMBL/GenBank/DDBJ databases">
        <title>The Genome Sequence of Ajellomyces capsulatus strain G186AR.</title>
        <authorList>
            <consortium name="The Broad Institute Genome Sequencing Platform"/>
            <person name="Champion M."/>
            <person name="Cuomo C."/>
            <person name="Ma L.-J."/>
            <person name="Henn M.R."/>
            <person name="Sil A."/>
            <person name="Goldman B."/>
            <person name="Young S.K."/>
            <person name="Kodira C.D."/>
            <person name="Zeng Q."/>
            <person name="Koehrsen M."/>
            <person name="Alvarado L."/>
            <person name="Berlin A."/>
            <person name="Borenstein D."/>
            <person name="Chen Z."/>
            <person name="Engels R."/>
            <person name="Freedman E."/>
            <person name="Gellesch M."/>
            <person name="Goldberg J."/>
            <person name="Griggs A."/>
            <person name="Gujja S."/>
            <person name="Heiman D."/>
            <person name="Hepburn T."/>
            <person name="Howarth C."/>
            <person name="Jen D."/>
            <person name="Larson L."/>
            <person name="Lewis B."/>
            <person name="Mehta T."/>
            <person name="Park D."/>
            <person name="Pearson M."/>
            <person name="Roberts A."/>
            <person name="Saif S."/>
            <person name="Shea T."/>
            <person name="Shenoy N."/>
            <person name="Sisk P."/>
            <person name="Stolte C."/>
            <person name="Sykes S."/>
            <person name="Walk T."/>
            <person name="White J."/>
            <person name="Yandava C."/>
            <person name="Klein B."/>
            <person name="McEwen J.G."/>
            <person name="Puccia R."/>
            <person name="Goldman G.H."/>
            <person name="Felipe M.S."/>
            <person name="Nino-Vega G."/>
            <person name="San-Blas G."/>
            <person name="Taylor J."/>
            <person name="Mendoza L."/>
            <person name="Galagan J."/>
            <person name="Nusbaum C."/>
            <person name="Birren B."/>
        </authorList>
    </citation>
    <scope>NUCLEOTIDE SEQUENCE</scope>
    <source>
        <strain evidence="2">G186AR</strain>
    </source>
</reference>
<evidence type="ECO:0000313" key="3">
    <source>
        <dbReference type="Proteomes" id="UP000001631"/>
    </source>
</evidence>
<sequence>MLAKQMVLKSLHLLVISLSLFCTTCAHKYDNVGMEHRTAYSQEHHKLNGSKEKIQVDKKKPHAGGEVLLLLSSFFFYRGCWGRGQVQSRKNNQSQSSEREQNRVSVYTTVWRSGKIVSVPGEYNESFSHKYDHRYLWAVSSGGQLEFDGWI</sequence>
<feature type="signal peptide" evidence="1">
    <location>
        <begin position="1"/>
        <end position="26"/>
    </location>
</feature>
<accession>C0NNU8</accession>